<feature type="non-terminal residue" evidence="2">
    <location>
        <position position="292"/>
    </location>
</feature>
<evidence type="ECO:0000256" key="1">
    <source>
        <dbReference type="SAM" id="MobiDB-lite"/>
    </source>
</evidence>
<keyword evidence="3" id="KW-1185">Reference proteome</keyword>
<organism evidence="2 3">
    <name type="scientific">Phytophthora fragariae</name>
    <dbReference type="NCBI Taxonomy" id="53985"/>
    <lineage>
        <taxon>Eukaryota</taxon>
        <taxon>Sar</taxon>
        <taxon>Stramenopiles</taxon>
        <taxon>Oomycota</taxon>
        <taxon>Peronosporomycetes</taxon>
        <taxon>Peronosporales</taxon>
        <taxon>Peronosporaceae</taxon>
        <taxon>Phytophthora</taxon>
    </lineage>
</organism>
<proteinExistence type="predicted"/>
<dbReference type="Proteomes" id="UP000433483">
    <property type="component" value="Unassembled WGS sequence"/>
</dbReference>
<dbReference type="AlphaFoldDB" id="A0A6A3V2S1"/>
<dbReference type="OrthoDB" id="10310063at2759"/>
<evidence type="ECO:0000313" key="3">
    <source>
        <dbReference type="Proteomes" id="UP000433483"/>
    </source>
</evidence>
<protein>
    <submittedName>
        <fullName evidence="2">Uncharacterized protein</fullName>
    </submittedName>
</protein>
<reference evidence="2 3" key="1">
    <citation type="submission" date="2018-08" db="EMBL/GenBank/DDBJ databases">
        <title>Genomic investigation of the strawberry pathogen Phytophthora fragariae indicates pathogenicity is determined by transcriptional variation in three key races.</title>
        <authorList>
            <person name="Adams T.M."/>
            <person name="Armitage A.D."/>
            <person name="Sobczyk M.K."/>
            <person name="Bates H.J."/>
            <person name="Dunwell J.M."/>
            <person name="Nellist C.F."/>
            <person name="Harrison R.J."/>
        </authorList>
    </citation>
    <scope>NUCLEOTIDE SEQUENCE [LARGE SCALE GENOMIC DNA]</scope>
    <source>
        <strain evidence="2 3">NOV-27</strain>
    </source>
</reference>
<feature type="region of interest" description="Disordered" evidence="1">
    <location>
        <begin position="263"/>
        <end position="292"/>
    </location>
</feature>
<accession>A0A6A3V2S1</accession>
<gene>
    <name evidence="2" type="ORF">PF005_g31886</name>
</gene>
<evidence type="ECO:0000313" key="2">
    <source>
        <dbReference type="EMBL" id="KAE9159865.1"/>
    </source>
</evidence>
<feature type="compositionally biased region" description="Low complexity" evidence="1">
    <location>
        <begin position="264"/>
        <end position="292"/>
    </location>
</feature>
<dbReference type="EMBL" id="QXGB01006976">
    <property type="protein sequence ID" value="KAE9159865.1"/>
    <property type="molecule type" value="Genomic_DNA"/>
</dbReference>
<name>A0A6A3V2S1_9STRA</name>
<sequence>MDRGPNHLSRSRSLSPNRARRSINVDDVAKDQLRDIVVRGQQEWRSRSGASEKALGVLCIFPGCTAKVMFTQSFANHFRAQHGMDRYTHGDRDQYERAIDDSELYRDSTQMTRVLQHRVQNQELGLQQVACNVSTVLGTVDDLRREVLMSARNTGSTAGLARAVDGITEEVQDIDRKLEMLFTTIMQDFDKKLQGLHKSVVEDIRKDIFKLAEGLNTRLSKRQREEETEHCQTTLKVSRSACPRPAYNDNVIMEEMEELAQPDALMGSASATSSTTTPTSMPPLTAAAPSSV</sequence>
<feature type="region of interest" description="Disordered" evidence="1">
    <location>
        <begin position="1"/>
        <end position="23"/>
    </location>
</feature>
<comment type="caution">
    <text evidence="2">The sequence shown here is derived from an EMBL/GenBank/DDBJ whole genome shotgun (WGS) entry which is preliminary data.</text>
</comment>